<reference evidence="2 3" key="1">
    <citation type="journal article" date="2016" name="Nat. Commun.">
        <title>Thousands of microbial genomes shed light on interconnected biogeochemical processes in an aquifer system.</title>
        <authorList>
            <person name="Anantharaman K."/>
            <person name="Brown C.T."/>
            <person name="Hug L.A."/>
            <person name="Sharon I."/>
            <person name="Castelle C.J."/>
            <person name="Probst A.J."/>
            <person name="Thomas B.C."/>
            <person name="Singh A."/>
            <person name="Wilkins M.J."/>
            <person name="Karaoz U."/>
            <person name="Brodie E.L."/>
            <person name="Williams K.H."/>
            <person name="Hubbard S.S."/>
            <person name="Banfield J.F."/>
        </authorList>
    </citation>
    <scope>NUCLEOTIDE SEQUENCE [LARGE SCALE GENOMIC DNA]</scope>
</reference>
<dbReference type="AlphaFoldDB" id="A0A1F5EMM5"/>
<accession>A0A1F5EMM5</accession>
<evidence type="ECO:0000256" key="1">
    <source>
        <dbReference type="SAM" id="Phobius"/>
    </source>
</evidence>
<organism evidence="2 3">
    <name type="scientific">Candidatus Campbellbacteria bacterium RIFCSPHIGHO2_12_FULL_35_10</name>
    <dbReference type="NCBI Taxonomy" id="1797578"/>
    <lineage>
        <taxon>Bacteria</taxon>
        <taxon>Candidatus Campbelliibacteriota</taxon>
    </lineage>
</organism>
<evidence type="ECO:0000313" key="2">
    <source>
        <dbReference type="EMBL" id="OGD68647.1"/>
    </source>
</evidence>
<protein>
    <submittedName>
        <fullName evidence="2">Uncharacterized protein</fullName>
    </submittedName>
</protein>
<feature type="transmembrane region" description="Helical" evidence="1">
    <location>
        <begin position="30"/>
        <end position="52"/>
    </location>
</feature>
<dbReference type="Proteomes" id="UP000185891">
    <property type="component" value="Unassembled WGS sequence"/>
</dbReference>
<keyword evidence="1" id="KW-0472">Membrane</keyword>
<name>A0A1F5EMM5_9BACT</name>
<gene>
    <name evidence="2" type="ORF">A3E89_00840</name>
</gene>
<keyword evidence="1" id="KW-0812">Transmembrane</keyword>
<keyword evidence="1" id="KW-1133">Transmembrane helix</keyword>
<dbReference type="EMBL" id="MFAA01000027">
    <property type="protein sequence ID" value="OGD68647.1"/>
    <property type="molecule type" value="Genomic_DNA"/>
</dbReference>
<sequence>MTDIQENSLHIGIWVGLLLIIGLGPEALKWLWLIVKPIGWTTISAIIVSKIFNIKIELEKNP</sequence>
<comment type="caution">
    <text evidence="2">The sequence shown here is derived from an EMBL/GenBank/DDBJ whole genome shotgun (WGS) entry which is preliminary data.</text>
</comment>
<feature type="transmembrane region" description="Helical" evidence="1">
    <location>
        <begin position="7"/>
        <end position="24"/>
    </location>
</feature>
<evidence type="ECO:0000313" key="3">
    <source>
        <dbReference type="Proteomes" id="UP000185891"/>
    </source>
</evidence>
<proteinExistence type="predicted"/>